<dbReference type="Gene3D" id="2.130.10.10">
    <property type="entry name" value="YVTN repeat-like/Quinoprotein amine dehydrogenase"/>
    <property type="match status" value="1"/>
</dbReference>
<protein>
    <recommendedName>
        <fullName evidence="4">Exo-alpha-sialidase</fullName>
    </recommendedName>
</protein>
<feature type="region of interest" description="Disordered" evidence="1">
    <location>
        <begin position="1"/>
        <end position="43"/>
    </location>
</feature>
<sequence length="364" mass="39044">MIVSGCSIGDVRRTPPAPTSSAPTPASTDPSGPPPSPAPVAETRRTRLAVPERYDPPFVEFVDAEQGYALFGACDGRPPGPDCRALLWSTRDGGRTWQRLRHPKPVADNQQMYAAPGVLALWAEPHGWWTSTDNGKTFRHTPGEKSPPQWQAAQGRFQLIVDSGKVGRWDGRKLRPLPAQPPVPVLNTVAEGDGRIVTQDGTEYGGPLVVAGAGEDGRLHTAISIDEGRSWQKTPVPAPEGEVGVLRVQAVGELWLIGERPDRTSFPALWRLEGRDWKLVSAEGHPPRGWAVPLGGGIAAVVSPRGAGAVAEGRYVDLPWPLTGDHLLRLLPDGTLFAGAQEEILLGVGTFADLTWTAVILETD</sequence>
<reference evidence="2 3" key="1">
    <citation type="submission" date="2018-01" db="EMBL/GenBank/DDBJ databases">
        <title>Draft genome sequence of Jishengella sp. NA12.</title>
        <authorList>
            <person name="Sahin N."/>
            <person name="Ay H."/>
            <person name="Saygin H."/>
        </authorList>
    </citation>
    <scope>NUCLEOTIDE SEQUENCE [LARGE SCALE GENOMIC DNA]</scope>
    <source>
        <strain evidence="2 3">NA12</strain>
    </source>
</reference>
<gene>
    <name evidence="2" type="ORF">C1I95_19830</name>
</gene>
<accession>A0A2W2EED6</accession>
<dbReference type="InterPro" id="IPR015943">
    <property type="entry name" value="WD40/YVTN_repeat-like_dom_sf"/>
</dbReference>
<dbReference type="EMBL" id="POTY01000128">
    <property type="protein sequence ID" value="PZG15345.1"/>
    <property type="molecule type" value="Genomic_DNA"/>
</dbReference>
<comment type="caution">
    <text evidence="2">The sequence shown here is derived from an EMBL/GenBank/DDBJ whole genome shotgun (WGS) entry which is preliminary data.</text>
</comment>
<evidence type="ECO:0000313" key="2">
    <source>
        <dbReference type="EMBL" id="PZG15345.1"/>
    </source>
</evidence>
<evidence type="ECO:0000256" key="1">
    <source>
        <dbReference type="SAM" id="MobiDB-lite"/>
    </source>
</evidence>
<dbReference type="SUPFAM" id="SSF110296">
    <property type="entry name" value="Oligoxyloglucan reducing end-specific cellobiohydrolase"/>
    <property type="match status" value="1"/>
</dbReference>
<organism evidence="2 3">
    <name type="scientific">Micromonospora craterilacus</name>
    <dbReference type="NCBI Taxonomy" id="1655439"/>
    <lineage>
        <taxon>Bacteria</taxon>
        <taxon>Bacillati</taxon>
        <taxon>Actinomycetota</taxon>
        <taxon>Actinomycetes</taxon>
        <taxon>Micromonosporales</taxon>
        <taxon>Micromonosporaceae</taxon>
        <taxon>Micromonospora</taxon>
    </lineage>
</organism>
<name>A0A2W2EED6_9ACTN</name>
<keyword evidence="3" id="KW-1185">Reference proteome</keyword>
<proteinExistence type="predicted"/>
<evidence type="ECO:0008006" key="4">
    <source>
        <dbReference type="Google" id="ProtNLM"/>
    </source>
</evidence>
<dbReference type="Proteomes" id="UP000248924">
    <property type="component" value="Unassembled WGS sequence"/>
</dbReference>
<dbReference type="AlphaFoldDB" id="A0A2W2EED6"/>
<evidence type="ECO:0000313" key="3">
    <source>
        <dbReference type="Proteomes" id="UP000248924"/>
    </source>
</evidence>
<feature type="compositionally biased region" description="Low complexity" evidence="1">
    <location>
        <begin position="19"/>
        <end position="30"/>
    </location>
</feature>